<dbReference type="Pfam" id="PF02643">
    <property type="entry name" value="DUF192"/>
    <property type="match status" value="1"/>
</dbReference>
<dbReference type="OrthoDB" id="5526466at2"/>
<gene>
    <name evidence="1" type="ORF">Mlute_01166</name>
</gene>
<dbReference type="PANTHER" id="PTHR37953">
    <property type="entry name" value="UPF0127 PROTEIN MJ1496"/>
    <property type="match status" value="1"/>
</dbReference>
<protein>
    <recommendedName>
        <fullName evidence="3">DUF192 domain-containing protein</fullName>
    </recommendedName>
</protein>
<sequence>MKTPGQLRGYSALLVALAVCLATTGYFLAGRLAPPRPTPSSIPERVALLETPQGPLELPVYAPLNTAQGLLARGRLAEGRGIWYSFPEPRDDGWSNLGLKRAASVAFLDAQGQVLTILDLPACSQNCRSYYPSRVYRQVLEVPQGWFTRHGVRPGQTVRTKPIAP</sequence>
<evidence type="ECO:0000313" key="1">
    <source>
        <dbReference type="EMBL" id="RIH86719.1"/>
    </source>
</evidence>
<name>A0A399EUE8_9DEIN</name>
<dbReference type="PANTHER" id="PTHR37953:SF1">
    <property type="entry name" value="UPF0127 PROTEIN MJ1496"/>
    <property type="match status" value="1"/>
</dbReference>
<keyword evidence="2" id="KW-1185">Reference proteome</keyword>
<dbReference type="RefSeq" id="WP_119359825.1">
    <property type="nucleotide sequence ID" value="NZ_QWKZ01000029.1"/>
</dbReference>
<reference evidence="1 2" key="1">
    <citation type="submission" date="2018-08" db="EMBL/GenBank/DDBJ databases">
        <title>Meiothermus luteus KCTC 52599 genome sequencing project.</title>
        <authorList>
            <person name="Da Costa M.S."/>
            <person name="Albuquerque L."/>
            <person name="Raposo P."/>
            <person name="Froufe H.J.C."/>
            <person name="Barroso C.S."/>
            <person name="Egas C."/>
        </authorList>
    </citation>
    <scope>NUCLEOTIDE SEQUENCE [LARGE SCALE GENOMIC DNA]</scope>
    <source>
        <strain evidence="1 2">KCTC 52599</strain>
    </source>
</reference>
<dbReference type="Proteomes" id="UP000265800">
    <property type="component" value="Unassembled WGS sequence"/>
</dbReference>
<dbReference type="InterPro" id="IPR038695">
    <property type="entry name" value="Saro_0823-like_sf"/>
</dbReference>
<dbReference type="AlphaFoldDB" id="A0A399EUE8"/>
<comment type="caution">
    <text evidence="1">The sequence shown here is derived from an EMBL/GenBank/DDBJ whole genome shotgun (WGS) entry which is preliminary data.</text>
</comment>
<proteinExistence type="predicted"/>
<evidence type="ECO:0008006" key="3">
    <source>
        <dbReference type="Google" id="ProtNLM"/>
    </source>
</evidence>
<evidence type="ECO:0000313" key="2">
    <source>
        <dbReference type="Proteomes" id="UP000265800"/>
    </source>
</evidence>
<dbReference type="Gene3D" id="2.60.120.1140">
    <property type="entry name" value="Protein of unknown function DUF192"/>
    <property type="match status" value="1"/>
</dbReference>
<organism evidence="1 2">
    <name type="scientific">Meiothermus luteus</name>
    <dbReference type="NCBI Taxonomy" id="2026184"/>
    <lineage>
        <taxon>Bacteria</taxon>
        <taxon>Thermotogati</taxon>
        <taxon>Deinococcota</taxon>
        <taxon>Deinococci</taxon>
        <taxon>Thermales</taxon>
        <taxon>Thermaceae</taxon>
        <taxon>Meiothermus</taxon>
    </lineage>
</organism>
<dbReference type="EMBL" id="QWKZ01000029">
    <property type="protein sequence ID" value="RIH86719.1"/>
    <property type="molecule type" value="Genomic_DNA"/>
</dbReference>
<dbReference type="InterPro" id="IPR003795">
    <property type="entry name" value="DUF192"/>
</dbReference>
<accession>A0A399EUE8</accession>